<dbReference type="EMBL" id="JNHN01000040">
    <property type="protein sequence ID" value="KDS62806.1"/>
    <property type="molecule type" value="Genomic_DNA"/>
</dbReference>
<organism evidence="1 2">
    <name type="scientific">Bacteroides uniformis str. 3978 T3 ii</name>
    <dbReference type="NCBI Taxonomy" id="1339349"/>
    <lineage>
        <taxon>Bacteria</taxon>
        <taxon>Pseudomonadati</taxon>
        <taxon>Bacteroidota</taxon>
        <taxon>Bacteroidia</taxon>
        <taxon>Bacteroidales</taxon>
        <taxon>Bacteroidaceae</taxon>
        <taxon>Bacteroides</taxon>
    </lineage>
</organism>
<protein>
    <submittedName>
        <fullName evidence="1">Uncharacterized protein</fullName>
    </submittedName>
</protein>
<dbReference type="PROSITE" id="PS51257">
    <property type="entry name" value="PROKAR_LIPOPROTEIN"/>
    <property type="match status" value="1"/>
</dbReference>
<sequence length="368" mass="40490">MNDMKKKLNFGILAIMGVVVFSACGSDSDLFDPEKAAAKKEAQYASAFVQKYGEIAVDQDWGFGATPTTRVANTNSNQWKDFTEVPEGITATEKEVVTEWFKTHQNPQSIGVDWTDFFVQHVSGSHSNMDFLVAASDDHINNFNATEGAIMLMQNSGTSSFGYRASLDGKMHYNYTIQYIEGAYYVGFDFEATGQNPNQQVAADGYYSDWIVKISPAVYTNAYRIIAEDLGDSDDFDFNDVVFDVATNGGATIITLQAAGGTLPLYIEVGGDSREVHELFSVSSATMVNTDAGATKAPVMYRVNGTGAVNIKVEGQNAEVYTLKAEIGKAPQKIRVETRYEWTTERQAINDKYPGFADWVADPTANWY</sequence>
<proteinExistence type="predicted"/>
<comment type="caution">
    <text evidence="1">The sequence shown here is derived from an EMBL/GenBank/DDBJ whole genome shotgun (WGS) entry which is preliminary data.</text>
</comment>
<dbReference type="Proteomes" id="UP000028013">
    <property type="component" value="Unassembled WGS sequence"/>
</dbReference>
<dbReference type="AlphaFoldDB" id="A0A078SQQ0"/>
<name>A0A078SQQ0_BACUN</name>
<accession>A0A078SQQ0</accession>
<gene>
    <name evidence="1" type="ORF">M094_3436</name>
</gene>
<evidence type="ECO:0000313" key="1">
    <source>
        <dbReference type="EMBL" id="KDS62806.1"/>
    </source>
</evidence>
<reference evidence="1 2" key="1">
    <citation type="submission" date="2014-04" db="EMBL/GenBank/DDBJ databases">
        <authorList>
            <person name="Sears C."/>
            <person name="Carroll K."/>
            <person name="Sack B.R."/>
            <person name="Qadri F."/>
            <person name="Myers L.L."/>
            <person name="Chung G.-T."/>
            <person name="Escheverria P."/>
            <person name="Fraser C.M."/>
            <person name="Sadzewicz L."/>
            <person name="Shefchek K.A."/>
            <person name="Tallon L."/>
            <person name="Das S.P."/>
            <person name="Daugherty S."/>
            <person name="Mongodin E.F."/>
        </authorList>
    </citation>
    <scope>NUCLEOTIDE SEQUENCE [LARGE SCALE GENOMIC DNA]</scope>
    <source>
        <strain evidence="1 2">3978 T3 ii</strain>
    </source>
</reference>
<evidence type="ECO:0000313" key="2">
    <source>
        <dbReference type="Proteomes" id="UP000028013"/>
    </source>
</evidence>
<dbReference type="PATRIC" id="fig|1339349.3.peg.313"/>